<dbReference type="GO" id="GO:0016491">
    <property type="term" value="F:oxidoreductase activity"/>
    <property type="evidence" value="ECO:0007669"/>
    <property type="project" value="UniProtKB-KW"/>
</dbReference>
<dbReference type="Pfam" id="PF01408">
    <property type="entry name" value="GFO_IDH_MocA"/>
    <property type="match status" value="1"/>
</dbReference>
<reference evidence="5" key="2">
    <citation type="submission" date="2021-04" db="EMBL/GenBank/DDBJ databases">
        <authorList>
            <person name="Gilroy R."/>
        </authorList>
    </citation>
    <scope>NUCLEOTIDE SEQUENCE</scope>
    <source>
        <strain evidence="5">1719</strain>
    </source>
</reference>
<dbReference type="SUPFAM" id="SSF51735">
    <property type="entry name" value="NAD(P)-binding Rossmann-fold domains"/>
    <property type="match status" value="1"/>
</dbReference>
<protein>
    <submittedName>
        <fullName evidence="5">Gfo/Idh/MocA family oxidoreductase</fullName>
    </submittedName>
</protein>
<accession>A0A9D2AZG0</accession>
<feature type="domain" description="Gfo/Idh/MocA-like oxidoreductase N-terminal" evidence="3">
    <location>
        <begin position="18"/>
        <end position="135"/>
    </location>
</feature>
<sequence length="357" mass="40234">MRVPIDYKNILPEKSLPIVIIGASGIVKDAHLPAYKEAGFNVHALVNRTIEKAETLAKQYGIAHVYSTVDEAVANAPKDAVYDITVMPELFPEILNKLPNGSCALIQKPMGDNLAQAKEILQICKDKNITAAVNFQLRQAPYINAARFLINQGYIGELYDMEVKVTVETPWELFPIIMHHPRLEILYHSIHYIDLIRSFLGDPNRVYARSFNHPEKELSSSRTTIIMDYKDSLRAVVNTNHDHHFGSENQESYIKWEGTKGAIKVQMGLLMNYPEGSVDKFQYCLKNEQGDYTWREEAIEGTWFPDAFIGSMGSLMRYKLGETDFLPASVEDVLGTMVVVDKAYESSDKGGEVVSPK</sequence>
<dbReference type="Gene3D" id="3.40.50.720">
    <property type="entry name" value="NAD(P)-binding Rossmann-like Domain"/>
    <property type="match status" value="1"/>
</dbReference>
<dbReference type="Pfam" id="PF22725">
    <property type="entry name" value="GFO_IDH_MocA_C3"/>
    <property type="match status" value="1"/>
</dbReference>
<dbReference type="Proteomes" id="UP000824156">
    <property type="component" value="Unassembled WGS sequence"/>
</dbReference>
<comment type="similarity">
    <text evidence="1">Belongs to the Gfo/Idh/MocA family.</text>
</comment>
<dbReference type="Gene3D" id="3.30.360.10">
    <property type="entry name" value="Dihydrodipicolinate Reductase, domain 2"/>
    <property type="match status" value="1"/>
</dbReference>
<comment type="caution">
    <text evidence="5">The sequence shown here is derived from an EMBL/GenBank/DDBJ whole genome shotgun (WGS) entry which is preliminary data.</text>
</comment>
<proteinExistence type="inferred from homology"/>
<evidence type="ECO:0000256" key="2">
    <source>
        <dbReference type="ARBA" id="ARBA00023002"/>
    </source>
</evidence>
<gene>
    <name evidence="5" type="ORF">H9853_10995</name>
</gene>
<feature type="domain" description="GFO/IDH/MocA-like oxidoreductase" evidence="4">
    <location>
        <begin position="145"/>
        <end position="263"/>
    </location>
</feature>
<evidence type="ECO:0000313" key="6">
    <source>
        <dbReference type="Proteomes" id="UP000824156"/>
    </source>
</evidence>
<dbReference type="SUPFAM" id="SSF55347">
    <property type="entry name" value="Glyceraldehyde-3-phosphate dehydrogenase-like, C-terminal domain"/>
    <property type="match status" value="1"/>
</dbReference>
<dbReference type="InterPro" id="IPR000683">
    <property type="entry name" value="Gfo/Idh/MocA-like_OxRdtase_N"/>
</dbReference>
<dbReference type="EMBL" id="DXEZ01000308">
    <property type="protein sequence ID" value="HIX55540.1"/>
    <property type="molecule type" value="Genomic_DNA"/>
</dbReference>
<evidence type="ECO:0000259" key="3">
    <source>
        <dbReference type="Pfam" id="PF01408"/>
    </source>
</evidence>
<dbReference type="InterPro" id="IPR036291">
    <property type="entry name" value="NAD(P)-bd_dom_sf"/>
</dbReference>
<reference evidence="5" key="1">
    <citation type="journal article" date="2021" name="PeerJ">
        <title>Extensive microbial diversity within the chicken gut microbiome revealed by metagenomics and culture.</title>
        <authorList>
            <person name="Gilroy R."/>
            <person name="Ravi A."/>
            <person name="Getino M."/>
            <person name="Pursley I."/>
            <person name="Horton D.L."/>
            <person name="Alikhan N.F."/>
            <person name="Baker D."/>
            <person name="Gharbi K."/>
            <person name="Hall N."/>
            <person name="Watson M."/>
            <person name="Adriaenssens E.M."/>
            <person name="Foster-Nyarko E."/>
            <person name="Jarju S."/>
            <person name="Secka A."/>
            <person name="Antonio M."/>
            <person name="Oren A."/>
            <person name="Chaudhuri R.R."/>
            <person name="La Ragione R."/>
            <person name="Hildebrand F."/>
            <person name="Pallen M.J."/>
        </authorList>
    </citation>
    <scope>NUCLEOTIDE SEQUENCE</scope>
    <source>
        <strain evidence="5">1719</strain>
    </source>
</reference>
<dbReference type="GO" id="GO:0000166">
    <property type="term" value="F:nucleotide binding"/>
    <property type="evidence" value="ECO:0007669"/>
    <property type="project" value="InterPro"/>
</dbReference>
<dbReference type="PANTHER" id="PTHR43708">
    <property type="entry name" value="CONSERVED EXPRESSED OXIDOREDUCTASE (EUROFUNG)"/>
    <property type="match status" value="1"/>
</dbReference>
<evidence type="ECO:0000259" key="4">
    <source>
        <dbReference type="Pfam" id="PF22725"/>
    </source>
</evidence>
<organism evidence="5 6">
    <name type="scientific">Candidatus Sphingobacterium stercoripullorum</name>
    <dbReference type="NCBI Taxonomy" id="2838759"/>
    <lineage>
        <taxon>Bacteria</taxon>
        <taxon>Pseudomonadati</taxon>
        <taxon>Bacteroidota</taxon>
        <taxon>Sphingobacteriia</taxon>
        <taxon>Sphingobacteriales</taxon>
        <taxon>Sphingobacteriaceae</taxon>
        <taxon>Sphingobacterium</taxon>
    </lineage>
</organism>
<dbReference type="PANTHER" id="PTHR43708:SF5">
    <property type="entry name" value="CONSERVED EXPRESSED OXIDOREDUCTASE (EUROFUNG)-RELATED"/>
    <property type="match status" value="1"/>
</dbReference>
<dbReference type="AlphaFoldDB" id="A0A9D2AZG0"/>
<evidence type="ECO:0000313" key="5">
    <source>
        <dbReference type="EMBL" id="HIX55540.1"/>
    </source>
</evidence>
<dbReference type="InterPro" id="IPR055170">
    <property type="entry name" value="GFO_IDH_MocA-like_dom"/>
</dbReference>
<keyword evidence="2" id="KW-0560">Oxidoreductase</keyword>
<evidence type="ECO:0000256" key="1">
    <source>
        <dbReference type="ARBA" id="ARBA00010928"/>
    </source>
</evidence>
<name>A0A9D2AZG0_9SPHI</name>
<dbReference type="InterPro" id="IPR051317">
    <property type="entry name" value="Gfo/Idh/MocA_oxidoreduct"/>
</dbReference>